<dbReference type="GO" id="GO:0043139">
    <property type="term" value="F:5'-3' DNA helicase activity"/>
    <property type="evidence" value="ECO:0007669"/>
    <property type="project" value="TreeGrafter"/>
</dbReference>
<evidence type="ECO:0008006" key="11">
    <source>
        <dbReference type="Google" id="ProtNLM"/>
    </source>
</evidence>
<feature type="domain" description="DNA2/NAM7 helicase-like C-terminal" evidence="8">
    <location>
        <begin position="753"/>
        <end position="933"/>
    </location>
</feature>
<reference evidence="9" key="1">
    <citation type="submission" date="2023-10" db="EMBL/GenBank/DDBJ databases">
        <title>Genome assembly of Pristionchus species.</title>
        <authorList>
            <person name="Yoshida K."/>
            <person name="Sommer R.J."/>
        </authorList>
    </citation>
    <scope>NUCLEOTIDE SEQUENCE</scope>
    <source>
        <strain evidence="9">RS0144</strain>
    </source>
</reference>
<keyword evidence="4" id="KW-0347">Helicase</keyword>
<keyword evidence="3" id="KW-0378">Hydrolase</keyword>
<dbReference type="Pfam" id="PF13086">
    <property type="entry name" value="AAA_11"/>
    <property type="match status" value="1"/>
</dbReference>
<keyword evidence="10" id="KW-1185">Reference proteome</keyword>
<dbReference type="InterPro" id="IPR041677">
    <property type="entry name" value="DNA2/NAM7_AAA_11"/>
</dbReference>
<dbReference type="PANTHER" id="PTHR43788:SF16">
    <property type="entry name" value="HELICASE WITH ZINC FINGER 2"/>
    <property type="match status" value="1"/>
</dbReference>
<dbReference type="EMBL" id="BTSX01000002">
    <property type="protein sequence ID" value="GMS83969.1"/>
    <property type="molecule type" value="Genomic_DNA"/>
</dbReference>
<name>A0AAV5SRL7_9BILA</name>
<evidence type="ECO:0000256" key="1">
    <source>
        <dbReference type="ARBA" id="ARBA00007913"/>
    </source>
</evidence>
<keyword evidence="2" id="KW-0547">Nucleotide-binding</keyword>
<feature type="compositionally biased region" description="Basic and acidic residues" evidence="6">
    <location>
        <begin position="35"/>
        <end position="48"/>
    </location>
</feature>
<organism evidence="9 10">
    <name type="scientific">Pristionchus entomophagus</name>
    <dbReference type="NCBI Taxonomy" id="358040"/>
    <lineage>
        <taxon>Eukaryota</taxon>
        <taxon>Metazoa</taxon>
        <taxon>Ecdysozoa</taxon>
        <taxon>Nematoda</taxon>
        <taxon>Chromadorea</taxon>
        <taxon>Rhabditida</taxon>
        <taxon>Rhabditina</taxon>
        <taxon>Diplogasteromorpha</taxon>
        <taxon>Diplogasteroidea</taxon>
        <taxon>Neodiplogasteridae</taxon>
        <taxon>Pristionchus</taxon>
    </lineage>
</organism>
<dbReference type="Proteomes" id="UP001432027">
    <property type="component" value="Unassembled WGS sequence"/>
</dbReference>
<dbReference type="GO" id="GO:0005524">
    <property type="term" value="F:ATP binding"/>
    <property type="evidence" value="ECO:0007669"/>
    <property type="project" value="UniProtKB-KW"/>
</dbReference>
<gene>
    <name evidence="9" type="ORF">PENTCL1PPCAC_6144</name>
</gene>
<proteinExistence type="inferred from homology"/>
<evidence type="ECO:0000313" key="10">
    <source>
        <dbReference type="Proteomes" id="UP001432027"/>
    </source>
</evidence>
<dbReference type="InterPro" id="IPR027417">
    <property type="entry name" value="P-loop_NTPase"/>
</dbReference>
<dbReference type="Pfam" id="PF13087">
    <property type="entry name" value="AAA_12"/>
    <property type="match status" value="1"/>
</dbReference>
<comment type="similarity">
    <text evidence="1">Belongs to the DNA2/NAM7 helicase family.</text>
</comment>
<dbReference type="PANTHER" id="PTHR43788">
    <property type="entry name" value="DNA2/NAM7 HELICASE FAMILY MEMBER"/>
    <property type="match status" value="1"/>
</dbReference>
<feature type="domain" description="DNA2/NAM7 helicase helicase" evidence="7">
    <location>
        <begin position="493"/>
        <end position="741"/>
    </location>
</feature>
<evidence type="ECO:0000256" key="4">
    <source>
        <dbReference type="ARBA" id="ARBA00022806"/>
    </source>
</evidence>
<dbReference type="InterPro" id="IPR047187">
    <property type="entry name" value="SF1_C_Upf1"/>
</dbReference>
<dbReference type="GO" id="GO:0016787">
    <property type="term" value="F:hydrolase activity"/>
    <property type="evidence" value="ECO:0007669"/>
    <property type="project" value="UniProtKB-KW"/>
</dbReference>
<dbReference type="Gene3D" id="3.40.50.300">
    <property type="entry name" value="P-loop containing nucleotide triphosphate hydrolases"/>
    <property type="match status" value="2"/>
</dbReference>
<comment type="caution">
    <text evidence="9">The sequence shown here is derived from an EMBL/GenBank/DDBJ whole genome shotgun (WGS) entry which is preliminary data.</text>
</comment>
<evidence type="ECO:0000259" key="8">
    <source>
        <dbReference type="Pfam" id="PF13087"/>
    </source>
</evidence>
<dbReference type="CDD" id="cd18808">
    <property type="entry name" value="SF1_C_Upf1"/>
    <property type="match status" value="1"/>
</dbReference>
<evidence type="ECO:0000259" key="7">
    <source>
        <dbReference type="Pfam" id="PF13086"/>
    </source>
</evidence>
<sequence>MSTLHPWTTHLNVRKHLRSSKLLDPPSIDPPPYRYNDKDKLEGPSDKTNELREQITLDDIVKFRSRAISEKKRKKKENIQSTVDDLCENVQKLFTSPNCVRPVLYRNTDVVKRSHGVDHFVLEAVHFELFMPDRNDLRFIVVSQSEEMDKAAEGDYVLVYQVTSLGFDLPFMNVGGNFPIKWLVSSPKLHPNCTDPFDDFVYIVGRSKGEDGELAVSNWSDDLIRLRGARFTSDCGRKADAIYDASLVDTSAAWIYPVEPPKNRVQYAQMTSKIRSSCRYEGTYATEIRPLADTESSLISDRLNDFSFFGRDPEAAEKLLARLFELGVRYRATVTPPEVQSVQVLSTDPVKLCTFSIKSRVDAVTLIFDDKKIRLEVTDISRAKGRRYYTTLTCRSSAELMRALGKRGASLDWCDALMHSDQANIVIRHLHKISEDVDGFEDDEAYEPFSSPLSSSSTQPALLPFLYGKKVKSLSCPISGLFSIRKADGKLLKLNEQQSRALVTYHQLRQPAYCIRSPPGSGKTTVAAAMAASFSSPDTSLYRPSTPGVQLMLAVQNVAVDNLGETLAAFDDGYLKAYHMKAQARLDPNASTPYDIFEELPNYERWMHNAEDKDIRAVKKYLFDLNPRWLQVQNDPQCRMSKKDREELEREWGAAFRAAKSALEKYLEPDIILATVDMILYRLLGSYHTSGVRGQLWEVERIIVDEASLLTESVFYCLVRAFPTAKFALIGDDQQLPPFMFDEGILGHELAARSALTVALKKGNVPVINLVEVYRAPQSLVQPYNRLSYDGRLVSRKVDPIAPLTSAGLVKAGSPQLLFVNVRGDSQKGYNSLHNQKEKEALLRLLRKFPANCKNDIMIISLYKDQKHQVERALGPDYDVLTVDSSQGKEKPIVIVLTTRSNQAANMRFFNCQKRCTVAVSRQQRALIIFGSAPILDKNHPWSTVIRGKDFTRMDAEDLWSSTEQQTLHQNLHPQKKKNQPVKNKNQQVLTTNVKNMTKSQKKEFYSTHRIVKNSKQLPV</sequence>
<evidence type="ECO:0000256" key="6">
    <source>
        <dbReference type="SAM" id="MobiDB-lite"/>
    </source>
</evidence>
<evidence type="ECO:0000256" key="3">
    <source>
        <dbReference type="ARBA" id="ARBA00022801"/>
    </source>
</evidence>
<evidence type="ECO:0000256" key="2">
    <source>
        <dbReference type="ARBA" id="ARBA00022741"/>
    </source>
</evidence>
<accession>A0AAV5SRL7</accession>
<evidence type="ECO:0000313" key="9">
    <source>
        <dbReference type="EMBL" id="GMS83969.1"/>
    </source>
</evidence>
<dbReference type="AlphaFoldDB" id="A0AAV5SRL7"/>
<feature type="region of interest" description="Disordered" evidence="6">
    <location>
        <begin position="21"/>
        <end position="48"/>
    </location>
</feature>
<protein>
    <recommendedName>
        <fullName evidence="11">DNA2/NAM7 helicase-like C-terminal domain-containing protein</fullName>
    </recommendedName>
</protein>
<dbReference type="InterPro" id="IPR041679">
    <property type="entry name" value="DNA2/NAM7-like_C"/>
</dbReference>
<dbReference type="InterPro" id="IPR050534">
    <property type="entry name" value="Coronavir_polyprotein_1ab"/>
</dbReference>
<dbReference type="SUPFAM" id="SSF52540">
    <property type="entry name" value="P-loop containing nucleoside triphosphate hydrolases"/>
    <property type="match status" value="1"/>
</dbReference>
<evidence type="ECO:0000256" key="5">
    <source>
        <dbReference type="ARBA" id="ARBA00022840"/>
    </source>
</evidence>
<keyword evidence="5" id="KW-0067">ATP-binding</keyword>